<organism evidence="1 2">
    <name type="scientific">Paraglomus occultum</name>
    <dbReference type="NCBI Taxonomy" id="144539"/>
    <lineage>
        <taxon>Eukaryota</taxon>
        <taxon>Fungi</taxon>
        <taxon>Fungi incertae sedis</taxon>
        <taxon>Mucoromycota</taxon>
        <taxon>Glomeromycotina</taxon>
        <taxon>Glomeromycetes</taxon>
        <taxon>Paraglomerales</taxon>
        <taxon>Paraglomeraceae</taxon>
        <taxon>Paraglomus</taxon>
    </lineage>
</organism>
<dbReference type="Proteomes" id="UP000789572">
    <property type="component" value="Unassembled WGS sequence"/>
</dbReference>
<evidence type="ECO:0000313" key="1">
    <source>
        <dbReference type="EMBL" id="CAG8552483.1"/>
    </source>
</evidence>
<reference evidence="1" key="1">
    <citation type="submission" date="2021-06" db="EMBL/GenBank/DDBJ databases">
        <authorList>
            <person name="Kallberg Y."/>
            <person name="Tangrot J."/>
            <person name="Rosling A."/>
        </authorList>
    </citation>
    <scope>NUCLEOTIDE SEQUENCE</scope>
    <source>
        <strain evidence="1">IA702</strain>
    </source>
</reference>
<gene>
    <name evidence="1" type="ORF">POCULU_LOCUS5091</name>
</gene>
<evidence type="ECO:0000313" key="2">
    <source>
        <dbReference type="Proteomes" id="UP000789572"/>
    </source>
</evidence>
<protein>
    <submittedName>
        <fullName evidence="1">8981_t:CDS:1</fullName>
    </submittedName>
</protein>
<proteinExistence type="predicted"/>
<dbReference type="AlphaFoldDB" id="A0A9N9B3Y2"/>
<accession>A0A9N9B3Y2</accession>
<sequence>MFAYNGCWLVWEEKHAGISVGGNVRGIEVCVIRLLLQVMKSEYVIDTEDFNIQIDVSNCAYHVHLGIPNSTLRHCFLVISINEASYSPVYVPGRFLRAKQIKDYLEQLHASERREVQDQREGEKWMNVQTLNAQNLLVEVQNCLIVLLLLL</sequence>
<name>A0A9N9B3Y2_9GLOM</name>
<keyword evidence="2" id="KW-1185">Reference proteome</keyword>
<dbReference type="EMBL" id="CAJVPJ010000731">
    <property type="protein sequence ID" value="CAG8552483.1"/>
    <property type="molecule type" value="Genomic_DNA"/>
</dbReference>
<comment type="caution">
    <text evidence="1">The sequence shown here is derived from an EMBL/GenBank/DDBJ whole genome shotgun (WGS) entry which is preliminary data.</text>
</comment>